<dbReference type="AlphaFoldDB" id="Q8NSU2"/>
<dbReference type="GO" id="GO:0004252">
    <property type="term" value="F:serine-type endopeptidase activity"/>
    <property type="evidence" value="ECO:0007669"/>
    <property type="project" value="UniProtKB-UniRule"/>
</dbReference>
<dbReference type="eggNOG" id="COG1404">
    <property type="taxonomic scope" value="Bacteria"/>
</dbReference>
<comment type="subcellular location">
    <subcellularLocation>
        <location evidence="1">Cell membrane</location>
        <topology evidence="1">Single-pass membrane protein</topology>
    </subcellularLocation>
</comment>
<evidence type="ECO:0000256" key="7">
    <source>
        <dbReference type="ARBA" id="ARBA00022825"/>
    </source>
</evidence>
<keyword evidence="9 12" id="KW-0472">Membrane</keyword>
<dbReference type="InterPro" id="IPR023827">
    <property type="entry name" value="Peptidase_S8_Asp-AS"/>
</dbReference>
<keyword evidence="8 12" id="KW-1133">Transmembrane helix</keyword>
<feature type="transmembrane region" description="Helical" evidence="12">
    <location>
        <begin position="415"/>
        <end position="435"/>
    </location>
</feature>
<evidence type="ECO:0000256" key="9">
    <source>
        <dbReference type="ARBA" id="ARBA00023136"/>
    </source>
</evidence>
<dbReference type="PROSITE" id="PS00137">
    <property type="entry name" value="SUBTILASE_HIS"/>
    <property type="match status" value="1"/>
</dbReference>
<name>Q8NSU2_CORGL</name>
<dbReference type="InterPro" id="IPR022398">
    <property type="entry name" value="Peptidase_S8_His-AS"/>
</dbReference>
<dbReference type="Proteomes" id="UP000000582">
    <property type="component" value="Chromosome"/>
</dbReference>
<dbReference type="PROSITE" id="PS51892">
    <property type="entry name" value="SUBTILASE"/>
    <property type="match status" value="1"/>
</dbReference>
<dbReference type="Gene3D" id="3.40.50.200">
    <property type="entry name" value="Peptidase S8/S53 domain"/>
    <property type="match status" value="1"/>
</dbReference>
<evidence type="ECO:0000256" key="2">
    <source>
        <dbReference type="ARBA" id="ARBA00011073"/>
    </source>
</evidence>
<feature type="active site" description="Charge relay system" evidence="10">
    <location>
        <position position="339"/>
    </location>
</feature>
<evidence type="ECO:0000256" key="4">
    <source>
        <dbReference type="ARBA" id="ARBA00022670"/>
    </source>
</evidence>
<feature type="domain" description="Peptidase S8/S53" evidence="13">
    <location>
        <begin position="100"/>
        <end position="372"/>
    </location>
</feature>
<dbReference type="BioCyc" id="CORYNE:G18NG-10137-MONOMER"/>
<keyword evidence="7 10" id="KW-0720">Serine protease</keyword>
<feature type="active site" description="Charge relay system" evidence="10">
    <location>
        <position position="109"/>
    </location>
</feature>
<dbReference type="InterPro" id="IPR050131">
    <property type="entry name" value="Peptidase_S8_subtilisin-like"/>
</dbReference>
<evidence type="ECO:0000256" key="6">
    <source>
        <dbReference type="ARBA" id="ARBA00022801"/>
    </source>
</evidence>
<evidence type="ECO:0000256" key="11">
    <source>
        <dbReference type="RuleBase" id="RU003355"/>
    </source>
</evidence>
<dbReference type="CDD" id="cd00306">
    <property type="entry name" value="Peptidases_S8_S53"/>
    <property type="match status" value="1"/>
</dbReference>
<feature type="active site" description="Charge relay system" evidence="10">
    <location>
        <position position="146"/>
    </location>
</feature>
<evidence type="ECO:0000256" key="10">
    <source>
        <dbReference type="PROSITE-ProRule" id="PRU01240"/>
    </source>
</evidence>
<evidence type="ECO:0000256" key="5">
    <source>
        <dbReference type="ARBA" id="ARBA00022692"/>
    </source>
</evidence>
<dbReference type="PANTHER" id="PTHR43806">
    <property type="entry name" value="PEPTIDASE S8"/>
    <property type="match status" value="1"/>
</dbReference>
<dbReference type="EMBL" id="BA000036">
    <property type="protein sequence ID" value="BAB97968.1"/>
    <property type="molecule type" value="Genomic_DNA"/>
</dbReference>
<evidence type="ECO:0000256" key="12">
    <source>
        <dbReference type="SAM" id="Phobius"/>
    </source>
</evidence>
<evidence type="ECO:0000313" key="15">
    <source>
        <dbReference type="Proteomes" id="UP000000582"/>
    </source>
</evidence>
<organism evidence="14 15">
    <name type="scientific">Corynebacterium glutamicum (strain ATCC 13032 / DSM 20300 / JCM 1318 / BCRC 11384 / CCUG 27702 / LMG 3730 / NBRC 12168 / NCIMB 10025 / NRRL B-2784 / 534)</name>
    <dbReference type="NCBI Taxonomy" id="196627"/>
    <lineage>
        <taxon>Bacteria</taxon>
        <taxon>Bacillati</taxon>
        <taxon>Actinomycetota</taxon>
        <taxon>Actinomycetes</taxon>
        <taxon>Mycobacteriales</taxon>
        <taxon>Corynebacteriaceae</taxon>
        <taxon>Corynebacterium</taxon>
    </lineage>
</organism>
<evidence type="ECO:0000256" key="8">
    <source>
        <dbReference type="ARBA" id="ARBA00022989"/>
    </source>
</evidence>
<dbReference type="PRINTS" id="PR00723">
    <property type="entry name" value="SUBTILISIN"/>
</dbReference>
<dbReference type="InterPro" id="IPR036852">
    <property type="entry name" value="Peptidase_S8/S53_dom_sf"/>
</dbReference>
<dbReference type="GO" id="GO:0006508">
    <property type="term" value="P:proteolysis"/>
    <property type="evidence" value="ECO:0007669"/>
    <property type="project" value="UniProtKB-KW"/>
</dbReference>
<comment type="similarity">
    <text evidence="2 10 11">Belongs to the peptidase S8 family.</text>
</comment>
<dbReference type="KEGG" id="cgl:Cgl0575"/>
<dbReference type="PROSITE" id="PS00136">
    <property type="entry name" value="SUBTILASE_ASP"/>
    <property type="match status" value="1"/>
</dbReference>
<sequence length="453" mass="47594">MCGLKGWNHCVLQLVCHSHCICWMYLECCAVLILDSVDKMRRLIAVSLAALFMLASTPATRAQEVEALACPEVAIADPSSAVLDEHLSQSLSQAHQLATGAGVMVAVIDTGVSLHPRLPHLIPGGDFVGAHQSPDVPGELIDCDGHGTIVAGIIASQGNPGTGWPYDGSSDPYIGVAPDSGIISIKQTSSYVRTREDSNVGTLSTLAESIHRALDSGAHVINISVVSCLPQSPDEAASFQPLTDALNRAELQGVIVVAAAGNLGQDCPVGSTVYPAHSDTVLSVSARFDSHTLAEYSMPGNQQILSAPSHIQAGLSPRGDGFASHMITTAGESPFEGTSFAAPVVSATAALLRQHFPFATPYEIRARIFNSIDPARGAIDPYLALTQEIYPTTPLVHEIALSVPTPPDDSPRERGILVTAIIVGLLAVLAVLMGLRRIHHHSAFQKASSSVIT</sequence>
<dbReference type="STRING" id="196627.cg0665"/>
<gene>
    <name evidence="14" type="ordered locus">Cgl0575</name>
</gene>
<evidence type="ECO:0000259" key="13">
    <source>
        <dbReference type="Pfam" id="PF00082"/>
    </source>
</evidence>
<protein>
    <submittedName>
        <fullName evidence="14">Subtilisin-like serine proteases</fullName>
    </submittedName>
</protein>
<evidence type="ECO:0000256" key="3">
    <source>
        <dbReference type="ARBA" id="ARBA00022475"/>
    </source>
</evidence>
<dbReference type="SUPFAM" id="SSF52743">
    <property type="entry name" value="Subtilisin-like"/>
    <property type="match status" value="1"/>
</dbReference>
<dbReference type="MEROPS" id="S08.A60"/>
<keyword evidence="4 10" id="KW-0645">Protease</keyword>
<keyword evidence="15" id="KW-1185">Reference proteome</keyword>
<dbReference type="PANTHER" id="PTHR43806:SF11">
    <property type="entry name" value="CEREVISIN-RELATED"/>
    <property type="match status" value="1"/>
</dbReference>
<dbReference type="NCBIfam" id="TIGR03921">
    <property type="entry name" value="T7SS_mycosin"/>
    <property type="match status" value="1"/>
</dbReference>
<dbReference type="PATRIC" id="fig|196627.13.peg.566"/>
<keyword evidence="6 10" id="KW-0378">Hydrolase</keyword>
<dbReference type="OrthoDB" id="9798386at2"/>
<dbReference type="PROSITE" id="PS00138">
    <property type="entry name" value="SUBTILASE_SER"/>
    <property type="match status" value="1"/>
</dbReference>
<dbReference type="InterPro" id="IPR015500">
    <property type="entry name" value="Peptidase_S8_subtilisin-rel"/>
</dbReference>
<reference evidence="15" key="1">
    <citation type="journal article" date="2003" name="Appl. Microbiol. Biotechnol.">
        <title>The Corynebacterium glutamicum genome: features and impacts on biotechnological processes.</title>
        <authorList>
            <person name="Ikeda M."/>
            <person name="Nakagawa S."/>
        </authorList>
    </citation>
    <scope>NUCLEOTIDE SEQUENCE [LARGE SCALE GENOMIC DNA]</scope>
    <source>
        <strain evidence="15">ATCC 13032 / DSM 20300 / BCRC 11384 / JCM 1318 / LMG 3730 / NCIMB 10025</strain>
    </source>
</reference>
<dbReference type="InterPro" id="IPR023834">
    <property type="entry name" value="T7SS_pept_S8A_mycosin"/>
</dbReference>
<dbReference type="Pfam" id="PF00082">
    <property type="entry name" value="Peptidase_S8"/>
    <property type="match status" value="1"/>
</dbReference>
<evidence type="ECO:0000256" key="1">
    <source>
        <dbReference type="ARBA" id="ARBA00004162"/>
    </source>
</evidence>
<dbReference type="InterPro" id="IPR000209">
    <property type="entry name" value="Peptidase_S8/S53_dom"/>
</dbReference>
<dbReference type="GO" id="GO:0005886">
    <property type="term" value="C:plasma membrane"/>
    <property type="evidence" value="ECO:0007669"/>
    <property type="project" value="UniProtKB-SubCell"/>
</dbReference>
<keyword evidence="5 12" id="KW-0812">Transmembrane</keyword>
<keyword evidence="3" id="KW-1003">Cell membrane</keyword>
<dbReference type="InterPro" id="IPR023828">
    <property type="entry name" value="Peptidase_S8_Ser-AS"/>
</dbReference>
<proteinExistence type="inferred from homology"/>
<accession>Q8NSU2</accession>
<dbReference type="HOGENOM" id="CLU_011263_13_4_11"/>
<evidence type="ECO:0000313" key="14">
    <source>
        <dbReference type="EMBL" id="BAB97968.1"/>
    </source>
</evidence>